<comment type="subcellular location">
    <subcellularLocation>
        <location evidence="1">Membrane</location>
        <topology evidence="1">Multi-pass membrane protein</topology>
    </subcellularLocation>
</comment>
<dbReference type="AlphaFoldDB" id="A0A0C7N3B9"/>
<dbReference type="RefSeq" id="XP_022626236.1">
    <property type="nucleotide sequence ID" value="XM_022774106.1"/>
</dbReference>
<sequence length="515" mass="56935">MSGDKKETYEENVKDLQQGSLEAIDISSGLPGTLQRTDADEALDFALQLSYDKQIDADADRKLTRKIDLIVFPVMALVYAAQFLDKTSMSYAAVMGLRTDLNMVGNMYSWSGTSFYLGYLVFEYPAAWMLQRFPLAKTLAAFLIVWGVILTLTSVANYAGFIAIRTILGMMESSTSIGFMLLTAQYYHREQQGSRTSFWVAFNGLGQIIGGAMAYGLSEREESLPIAGWKLVFIICGVITIFLGILFLIVIPDNPFKSRFLNDAEKELIVLRLRQNQQGVGNHKFKSYQFIEALTDVRTWIMFISSVALNIPNGGIGTFSSILIKGTMGYNESMTLLMGLPAGACEFVGLIAFGLISPFVKNRMVLASITTVIALVGSCLMSFAGPPKAQLAGYYLLMVSPGAMIVMFSIVSSNVSGHTKKTTVGAIYLIGYCVGNLIGPQTFQDQDAPGYRPAKIVMVAFYCLTLITLPALYFVNSRENKRRDKLVQEGLLDHEENSEFADLTDKENLEFRYVL</sequence>
<evidence type="ECO:0000313" key="9">
    <source>
        <dbReference type="EMBL" id="CEP59991.1"/>
    </source>
</evidence>
<dbReference type="SUPFAM" id="SSF103473">
    <property type="entry name" value="MFS general substrate transporter"/>
    <property type="match status" value="1"/>
</dbReference>
<evidence type="ECO:0000256" key="7">
    <source>
        <dbReference type="SAM" id="Phobius"/>
    </source>
</evidence>
<gene>
    <name evidence="9" type="ORF">LALA0_S01e00540g</name>
</gene>
<dbReference type="GO" id="GO:0016020">
    <property type="term" value="C:membrane"/>
    <property type="evidence" value="ECO:0007669"/>
    <property type="project" value="UniProtKB-SubCell"/>
</dbReference>
<feature type="transmembrane region" description="Helical" evidence="7">
    <location>
        <begin position="455"/>
        <end position="475"/>
    </location>
</feature>
<dbReference type="GeneID" id="34683361"/>
<evidence type="ECO:0000256" key="5">
    <source>
        <dbReference type="ARBA" id="ARBA00023136"/>
    </source>
</evidence>
<keyword evidence="2" id="KW-0813">Transport</keyword>
<dbReference type="EMBL" id="LN736360">
    <property type="protein sequence ID" value="CEP59991.1"/>
    <property type="molecule type" value="Genomic_DNA"/>
</dbReference>
<dbReference type="InterPro" id="IPR036259">
    <property type="entry name" value="MFS_trans_sf"/>
</dbReference>
<feature type="transmembrane region" description="Helical" evidence="7">
    <location>
        <begin position="104"/>
        <end position="122"/>
    </location>
</feature>
<keyword evidence="3 7" id="KW-0812">Transmembrane</keyword>
<evidence type="ECO:0000256" key="2">
    <source>
        <dbReference type="ARBA" id="ARBA00022448"/>
    </source>
</evidence>
<feature type="transmembrane region" description="Helical" evidence="7">
    <location>
        <begin position="423"/>
        <end position="443"/>
    </location>
</feature>
<reference evidence="9 10" key="1">
    <citation type="submission" date="2014-12" db="EMBL/GenBank/DDBJ databases">
        <authorList>
            <person name="Neuveglise Cecile"/>
        </authorList>
    </citation>
    <scope>NUCLEOTIDE SEQUENCE [LARGE SCALE GENOMIC DNA]</scope>
    <source>
        <strain evidence="9 10">CBS 12615</strain>
    </source>
</reference>
<feature type="transmembrane region" description="Helical" evidence="7">
    <location>
        <begin position="134"/>
        <end position="156"/>
    </location>
</feature>
<feature type="transmembrane region" description="Helical" evidence="7">
    <location>
        <begin position="196"/>
        <end position="217"/>
    </location>
</feature>
<name>A0A0C7N3B9_9SACH</name>
<proteinExistence type="inferred from homology"/>
<accession>A0A0C7N3B9</accession>
<organism evidence="9 10">
    <name type="scientific">Lachancea lanzarotensis</name>
    <dbReference type="NCBI Taxonomy" id="1245769"/>
    <lineage>
        <taxon>Eukaryota</taxon>
        <taxon>Fungi</taxon>
        <taxon>Dikarya</taxon>
        <taxon>Ascomycota</taxon>
        <taxon>Saccharomycotina</taxon>
        <taxon>Saccharomycetes</taxon>
        <taxon>Saccharomycetales</taxon>
        <taxon>Saccharomycetaceae</taxon>
        <taxon>Lachancea</taxon>
    </lineage>
</organism>
<keyword evidence="10" id="KW-1185">Reference proteome</keyword>
<dbReference type="PROSITE" id="PS50850">
    <property type="entry name" value="MFS"/>
    <property type="match status" value="1"/>
</dbReference>
<evidence type="ECO:0000256" key="6">
    <source>
        <dbReference type="ARBA" id="ARBA00037968"/>
    </source>
</evidence>
<dbReference type="GO" id="GO:0022857">
    <property type="term" value="F:transmembrane transporter activity"/>
    <property type="evidence" value="ECO:0007669"/>
    <property type="project" value="InterPro"/>
</dbReference>
<feature type="transmembrane region" description="Helical" evidence="7">
    <location>
        <begin position="229"/>
        <end position="251"/>
    </location>
</feature>
<keyword evidence="4 7" id="KW-1133">Transmembrane helix</keyword>
<dbReference type="FunFam" id="1.20.1250.20:FF:000064">
    <property type="entry name" value="MFS allantoate transporter"/>
    <property type="match status" value="1"/>
</dbReference>
<evidence type="ECO:0000259" key="8">
    <source>
        <dbReference type="PROSITE" id="PS50850"/>
    </source>
</evidence>
<feature type="transmembrane region" description="Helical" evidence="7">
    <location>
        <begin position="336"/>
        <end position="357"/>
    </location>
</feature>
<dbReference type="PANTHER" id="PTHR43791:SF1">
    <property type="entry name" value="ALLANTOATE PERMEASE"/>
    <property type="match status" value="1"/>
</dbReference>
<protein>
    <submittedName>
        <fullName evidence="9">LALA0S01e00540g1_1</fullName>
    </submittedName>
</protein>
<evidence type="ECO:0000313" key="10">
    <source>
        <dbReference type="Proteomes" id="UP000054304"/>
    </source>
</evidence>
<evidence type="ECO:0000256" key="3">
    <source>
        <dbReference type="ARBA" id="ARBA00022692"/>
    </source>
</evidence>
<dbReference type="InterPro" id="IPR020846">
    <property type="entry name" value="MFS_dom"/>
</dbReference>
<dbReference type="CDD" id="cd17327">
    <property type="entry name" value="MFS_FEN2_like"/>
    <property type="match status" value="1"/>
</dbReference>
<dbReference type="OrthoDB" id="6730379at2759"/>
<feature type="transmembrane region" description="Helical" evidence="7">
    <location>
        <begin position="300"/>
        <end position="324"/>
    </location>
</feature>
<dbReference type="PANTHER" id="PTHR43791">
    <property type="entry name" value="PERMEASE-RELATED"/>
    <property type="match status" value="1"/>
</dbReference>
<feature type="domain" description="Major facilitator superfamily (MFS) profile" evidence="8">
    <location>
        <begin position="71"/>
        <end position="480"/>
    </location>
</feature>
<dbReference type="HOGENOM" id="CLU_001265_0_5_1"/>
<evidence type="ECO:0000256" key="1">
    <source>
        <dbReference type="ARBA" id="ARBA00004141"/>
    </source>
</evidence>
<dbReference type="Pfam" id="PF07690">
    <property type="entry name" value="MFS_1"/>
    <property type="match status" value="1"/>
</dbReference>
<feature type="transmembrane region" description="Helical" evidence="7">
    <location>
        <begin position="364"/>
        <end position="385"/>
    </location>
</feature>
<comment type="similarity">
    <text evidence="6">Belongs to the major facilitator superfamily. Allantoate permease family.</text>
</comment>
<evidence type="ECO:0000256" key="4">
    <source>
        <dbReference type="ARBA" id="ARBA00022989"/>
    </source>
</evidence>
<dbReference type="Gene3D" id="1.20.1250.20">
    <property type="entry name" value="MFS general substrate transporter like domains"/>
    <property type="match status" value="2"/>
</dbReference>
<feature type="transmembrane region" description="Helical" evidence="7">
    <location>
        <begin position="391"/>
        <end position="411"/>
    </location>
</feature>
<dbReference type="Proteomes" id="UP000054304">
    <property type="component" value="Unassembled WGS sequence"/>
</dbReference>
<keyword evidence="5 7" id="KW-0472">Membrane</keyword>
<dbReference type="InterPro" id="IPR011701">
    <property type="entry name" value="MFS"/>
</dbReference>